<feature type="compositionally biased region" description="Polar residues" evidence="1">
    <location>
        <begin position="114"/>
        <end position="125"/>
    </location>
</feature>
<feature type="compositionally biased region" description="Basic and acidic residues" evidence="1">
    <location>
        <begin position="509"/>
        <end position="518"/>
    </location>
</feature>
<feature type="compositionally biased region" description="Polar residues" evidence="1">
    <location>
        <begin position="1092"/>
        <end position="1106"/>
    </location>
</feature>
<organism evidence="2 3">
    <name type="scientific">Mycena maculata</name>
    <dbReference type="NCBI Taxonomy" id="230809"/>
    <lineage>
        <taxon>Eukaryota</taxon>
        <taxon>Fungi</taxon>
        <taxon>Dikarya</taxon>
        <taxon>Basidiomycota</taxon>
        <taxon>Agaricomycotina</taxon>
        <taxon>Agaricomycetes</taxon>
        <taxon>Agaricomycetidae</taxon>
        <taxon>Agaricales</taxon>
        <taxon>Marasmiineae</taxon>
        <taxon>Mycenaceae</taxon>
        <taxon>Mycena</taxon>
    </lineage>
</organism>
<feature type="compositionally biased region" description="Polar residues" evidence="1">
    <location>
        <begin position="986"/>
        <end position="995"/>
    </location>
</feature>
<proteinExistence type="predicted"/>
<sequence length="1373" mass="147832">MDPPKRVAPVKQNSAPVRDPLSGTPDHSPDPKEMTWRSATPSTIRDGRNTEIDCMSLNSAERFAMRVLADLGDTITNSSDPEDVPLNEQASTGSLHNISGPASPPAVSPEDNCAETSSNSGSSSKLAVREAPTIKKKGRKGYWIESEPLPPAVSPATRQQKWLWREVGMLGPLSWVQEVQIQVANLACALSEDSNASDGDAEEMCADVGAQPWSSKFVTRDLFMDIVRWRRQEGSEGYDRWDGRARREFTEATLLQRAQYLSARMTTHQSRGITAAAFIEDDYTVTKYSKGQLVNWYRYQSRKISRTDATVPRAANANAGWRAMFCCRRHARKFGEREKGMYAEIQNPDRESREIGASDIKNNGRAIRQKRLGGMWPRRWLVLGSGTETSWATPEETELLHTMLADFLRRQADGKLHLFWPIMEMKYFSLFPVEGRLGLPLPNDPSARTLTDDEVVVLGAVILAKKKACFVLLAYEAQILTVWNSNSLTGVGVGRAKEKDAEGNEESDVEGHGEKVAEGDEEKGDEEKGANKPETLKGKHMAMRTRVVAELWVEASKEDQASVAAEIAKEKEELRLEALAEEKPEGEHCASTPGEFQDGINALETVYADVHKATYNASGWVRMTIMGGPNPRLNGELSMKIICFGETLAGNDACVDFEPSGGFLRHVFSAAERQASTVAGDKVEAEESLIPPTPTGLYSFDSPTVPVFDGEEGVDMLGSHESSGNPSFNFRLFDESSFEEPPSSPVGSSFEKTMSRPPWPPGMSAPLSPRAALALARIERGVPDGGATMAINPLLENLTAVGSLSPTSRSASPWSKAPAYPPSTLFQAFTPERMRGEASRPGSATLVWQKTGSSQQGATTWAARGMANLITASAVPSSRTSPPLPMTMALPTAAFNTGVTPTAAARAPLVLPQSHTTGVPPKTMPTPAPAARAPPPVFPQPPPKVMPTPAAGARAAPLVFPQSRIASVPPKVAATPAFRQPGTPPISISTRSTAVTGDPLASEEGTPAPAVMPGSRPATKLPVAKAAKAVPKGRSGPAAAKKESAAKQAKKAAVKKAAARRGTGSEEDAPPVEKNRRGRPPKNAVEAEPLADTTNTEPRFTITNNNRRGAQRVAAAEEEEKREQAHGWIQTTQEGHDCLTLLNSRAPRERRPTTFHDGTVAQRLVKGRWDPNTALEEALVARTRDGKGKDVAGANAKKRKASETSAPKSKREIKGKRNQLGKATDITGEEGSRSGCWAQWGMRCSPRLAEGGNGAHKVRNQRGMRLGLRRTQDGRQASPRGGPQPDPGGGNAQVNYGSKGPVKRPENGGGVGLMGWKGSPKRESNWAKRLPFKQEVGRWSNASISEGPSSRTELGGPPAAGGSEREEGGGMVV</sequence>
<evidence type="ECO:0000313" key="2">
    <source>
        <dbReference type="EMBL" id="KAJ7769088.1"/>
    </source>
</evidence>
<dbReference type="Proteomes" id="UP001215280">
    <property type="component" value="Unassembled WGS sequence"/>
</dbReference>
<feature type="compositionally biased region" description="Basic residues" evidence="1">
    <location>
        <begin position="1048"/>
        <end position="1059"/>
    </location>
</feature>
<comment type="caution">
    <text evidence="2">The sequence shown here is derived from an EMBL/GenBank/DDBJ whole genome shotgun (WGS) entry which is preliminary data.</text>
</comment>
<gene>
    <name evidence="2" type="ORF">DFH07DRAFT_768997</name>
</gene>
<feature type="region of interest" description="Disordered" evidence="1">
    <location>
        <begin position="1"/>
        <end position="51"/>
    </location>
</feature>
<feature type="region of interest" description="Disordered" evidence="1">
    <location>
        <begin position="913"/>
        <end position="939"/>
    </location>
</feature>
<accession>A0AAD7JPL2</accession>
<feature type="compositionally biased region" description="Polar residues" evidence="1">
    <location>
        <begin position="1340"/>
        <end position="1352"/>
    </location>
</feature>
<name>A0AAD7JPL2_9AGAR</name>
<feature type="region of interest" description="Disordered" evidence="1">
    <location>
        <begin position="74"/>
        <end position="131"/>
    </location>
</feature>
<reference evidence="2" key="1">
    <citation type="submission" date="2023-03" db="EMBL/GenBank/DDBJ databases">
        <title>Massive genome expansion in bonnet fungi (Mycena s.s.) driven by repeated elements and novel gene families across ecological guilds.</title>
        <authorList>
            <consortium name="Lawrence Berkeley National Laboratory"/>
            <person name="Harder C.B."/>
            <person name="Miyauchi S."/>
            <person name="Viragh M."/>
            <person name="Kuo A."/>
            <person name="Thoen E."/>
            <person name="Andreopoulos B."/>
            <person name="Lu D."/>
            <person name="Skrede I."/>
            <person name="Drula E."/>
            <person name="Henrissat B."/>
            <person name="Morin E."/>
            <person name="Kohler A."/>
            <person name="Barry K."/>
            <person name="LaButti K."/>
            <person name="Morin E."/>
            <person name="Salamov A."/>
            <person name="Lipzen A."/>
            <person name="Mereny Z."/>
            <person name="Hegedus B."/>
            <person name="Baldrian P."/>
            <person name="Stursova M."/>
            <person name="Weitz H."/>
            <person name="Taylor A."/>
            <person name="Grigoriev I.V."/>
            <person name="Nagy L.G."/>
            <person name="Martin F."/>
            <person name="Kauserud H."/>
        </authorList>
    </citation>
    <scope>NUCLEOTIDE SEQUENCE</scope>
    <source>
        <strain evidence="2">CBHHK188m</strain>
    </source>
</reference>
<feature type="compositionally biased region" description="Low complexity" evidence="1">
    <location>
        <begin position="1017"/>
        <end position="1032"/>
    </location>
</feature>
<feature type="region of interest" description="Disordered" evidence="1">
    <location>
        <begin position="1184"/>
        <end position="1234"/>
    </location>
</feature>
<feature type="region of interest" description="Disordered" evidence="1">
    <location>
        <begin position="1248"/>
        <end position="1373"/>
    </location>
</feature>
<feature type="region of interest" description="Disordered" evidence="1">
    <location>
        <begin position="497"/>
        <end position="536"/>
    </location>
</feature>
<keyword evidence="3" id="KW-1185">Reference proteome</keyword>
<feature type="compositionally biased region" description="Basic and acidic residues" evidence="1">
    <location>
        <begin position="525"/>
        <end position="536"/>
    </location>
</feature>
<feature type="compositionally biased region" description="Basic and acidic residues" evidence="1">
    <location>
        <begin position="1363"/>
        <end position="1373"/>
    </location>
</feature>
<feature type="compositionally biased region" description="Polar residues" evidence="1">
    <location>
        <begin position="88"/>
        <end position="97"/>
    </location>
</feature>
<protein>
    <submittedName>
        <fullName evidence="2">Uncharacterized protein</fullName>
    </submittedName>
</protein>
<evidence type="ECO:0000313" key="3">
    <source>
        <dbReference type="Proteomes" id="UP001215280"/>
    </source>
</evidence>
<feature type="region of interest" description="Disordered" evidence="1">
    <location>
        <begin position="974"/>
        <end position="1125"/>
    </location>
</feature>
<feature type="compositionally biased region" description="Pro residues" evidence="1">
    <location>
        <begin position="922"/>
        <end position="939"/>
    </location>
</feature>
<dbReference type="EMBL" id="JARJLG010000026">
    <property type="protein sequence ID" value="KAJ7769088.1"/>
    <property type="molecule type" value="Genomic_DNA"/>
</dbReference>
<evidence type="ECO:0000256" key="1">
    <source>
        <dbReference type="SAM" id="MobiDB-lite"/>
    </source>
</evidence>